<dbReference type="SUPFAM" id="SSF52172">
    <property type="entry name" value="CheY-like"/>
    <property type="match status" value="1"/>
</dbReference>
<dbReference type="RefSeq" id="WP_110474128.1">
    <property type="nucleotide sequence ID" value="NZ_BMWQ01000001.1"/>
</dbReference>
<feature type="coiled-coil region" evidence="6">
    <location>
        <begin position="287"/>
        <end position="314"/>
    </location>
</feature>
<evidence type="ECO:0000259" key="9">
    <source>
        <dbReference type="PROSITE" id="PS50110"/>
    </source>
</evidence>
<keyword evidence="4" id="KW-0902">Two-component regulatory system</keyword>
<keyword evidence="7" id="KW-1133">Transmembrane helix</keyword>
<evidence type="ECO:0000256" key="4">
    <source>
        <dbReference type="ARBA" id="ARBA00023012"/>
    </source>
</evidence>
<accession>A0A2V4WZV2</accession>
<dbReference type="Gene3D" id="3.30.565.10">
    <property type="entry name" value="Histidine kinase-like ATPase, C-terminal domain"/>
    <property type="match status" value="1"/>
</dbReference>
<dbReference type="InterPro" id="IPR001789">
    <property type="entry name" value="Sig_transdc_resp-reg_receiver"/>
</dbReference>
<dbReference type="EC" id="2.7.13.3" evidence="2"/>
<dbReference type="Proteomes" id="UP000248054">
    <property type="component" value="Unassembled WGS sequence"/>
</dbReference>
<name>A0A2V4WZV2_9FLAO</name>
<dbReference type="SMART" id="SM00388">
    <property type="entry name" value="HisKA"/>
    <property type="match status" value="1"/>
</dbReference>
<dbReference type="InterPro" id="IPR011006">
    <property type="entry name" value="CheY-like_superfamily"/>
</dbReference>
<evidence type="ECO:0000259" key="8">
    <source>
        <dbReference type="PROSITE" id="PS50109"/>
    </source>
</evidence>
<dbReference type="Pfam" id="PF03924">
    <property type="entry name" value="CHASE"/>
    <property type="match status" value="1"/>
</dbReference>
<dbReference type="InterPro" id="IPR036097">
    <property type="entry name" value="HisK_dim/P_sf"/>
</dbReference>
<dbReference type="PROSITE" id="PS50839">
    <property type="entry name" value="CHASE"/>
    <property type="match status" value="1"/>
</dbReference>
<evidence type="ECO:0000256" key="5">
    <source>
        <dbReference type="PROSITE-ProRule" id="PRU00169"/>
    </source>
</evidence>
<dbReference type="PANTHER" id="PTHR45339">
    <property type="entry name" value="HYBRID SIGNAL TRANSDUCTION HISTIDINE KINASE J"/>
    <property type="match status" value="1"/>
</dbReference>
<dbReference type="FunFam" id="3.30.565.10:FF:000010">
    <property type="entry name" value="Sensor histidine kinase RcsC"/>
    <property type="match status" value="1"/>
</dbReference>
<reference evidence="11 12" key="1">
    <citation type="submission" date="2018-06" db="EMBL/GenBank/DDBJ databases">
        <title>Genomic Encyclopedia of Type Strains, Phase III (KMG-III): the genomes of soil and plant-associated and newly described type strains.</title>
        <authorList>
            <person name="Whitman W."/>
        </authorList>
    </citation>
    <scope>NUCLEOTIDE SEQUENCE [LARGE SCALE GENOMIC DNA]</scope>
    <source>
        <strain evidence="11 12">CECT 7945</strain>
    </source>
</reference>
<dbReference type="Gene3D" id="3.40.50.2300">
    <property type="match status" value="1"/>
</dbReference>
<evidence type="ECO:0000256" key="7">
    <source>
        <dbReference type="SAM" id="Phobius"/>
    </source>
</evidence>
<keyword evidence="11" id="KW-0418">Kinase</keyword>
<dbReference type="InterPro" id="IPR036890">
    <property type="entry name" value="HATPase_C_sf"/>
</dbReference>
<dbReference type="PRINTS" id="PR00344">
    <property type="entry name" value="BCTRLSENSOR"/>
</dbReference>
<dbReference type="Pfam" id="PF00512">
    <property type="entry name" value="HisKA"/>
    <property type="match status" value="1"/>
</dbReference>
<dbReference type="EMBL" id="QJTD01000001">
    <property type="protein sequence ID" value="PYE83182.1"/>
    <property type="molecule type" value="Genomic_DNA"/>
</dbReference>
<dbReference type="PROSITE" id="PS50109">
    <property type="entry name" value="HIS_KIN"/>
    <property type="match status" value="1"/>
</dbReference>
<feature type="domain" description="Response regulatory" evidence="9">
    <location>
        <begin position="561"/>
        <end position="675"/>
    </location>
</feature>
<dbReference type="Pfam" id="PF00072">
    <property type="entry name" value="Response_reg"/>
    <property type="match status" value="1"/>
</dbReference>
<dbReference type="CDD" id="cd16922">
    <property type="entry name" value="HATPase_EvgS-ArcB-TorS-like"/>
    <property type="match status" value="1"/>
</dbReference>
<dbReference type="PROSITE" id="PS50110">
    <property type="entry name" value="RESPONSE_REGULATORY"/>
    <property type="match status" value="1"/>
</dbReference>
<dbReference type="Gene3D" id="1.10.287.130">
    <property type="match status" value="1"/>
</dbReference>
<evidence type="ECO:0000256" key="3">
    <source>
        <dbReference type="ARBA" id="ARBA00022553"/>
    </source>
</evidence>
<dbReference type="SMART" id="SM00387">
    <property type="entry name" value="HATPase_c"/>
    <property type="match status" value="1"/>
</dbReference>
<dbReference type="CDD" id="cd17546">
    <property type="entry name" value="REC_hyHK_CKI1_RcsC-like"/>
    <property type="match status" value="1"/>
</dbReference>
<evidence type="ECO:0000259" key="10">
    <source>
        <dbReference type="PROSITE" id="PS50839"/>
    </source>
</evidence>
<keyword evidence="11" id="KW-0808">Transferase</keyword>
<dbReference type="PANTHER" id="PTHR45339:SF1">
    <property type="entry name" value="HYBRID SIGNAL TRANSDUCTION HISTIDINE KINASE J"/>
    <property type="match status" value="1"/>
</dbReference>
<feature type="transmembrane region" description="Helical" evidence="7">
    <location>
        <begin position="259"/>
        <end position="278"/>
    </location>
</feature>
<dbReference type="GO" id="GO:0000155">
    <property type="term" value="F:phosphorelay sensor kinase activity"/>
    <property type="evidence" value="ECO:0007669"/>
    <property type="project" value="InterPro"/>
</dbReference>
<organism evidence="11 12">
    <name type="scientific">Winogradskyella epiphytica</name>
    <dbReference type="NCBI Taxonomy" id="262005"/>
    <lineage>
        <taxon>Bacteria</taxon>
        <taxon>Pseudomonadati</taxon>
        <taxon>Bacteroidota</taxon>
        <taxon>Flavobacteriia</taxon>
        <taxon>Flavobacteriales</taxon>
        <taxon>Flavobacteriaceae</taxon>
        <taxon>Winogradskyella</taxon>
    </lineage>
</organism>
<gene>
    <name evidence="11" type="ORF">DFQ11_101613</name>
</gene>
<evidence type="ECO:0000256" key="6">
    <source>
        <dbReference type="SAM" id="Coils"/>
    </source>
</evidence>
<sequence length="678" mass="77024">MDSILKKKEFLISLFSFILLNLIVLFLWNRSIKEQKLALEHQVNNSGKLLTTKFSSIINRDIQRLENLKQRLQITDGEYFNYWEHDAQIILEQNPSFKFLEWIDSSMVIRKINPLKGNEAVIGLDISTVEYRRDEWIRHIKDSSTNITQWADLKQGGKSFLVDVPVYFKNRFQGTITAGMDFKKNLDSFAVGLPDYGIVMRDEKGSIFYTHNSVLSDSLDFVYTHKFSIDELDQQNWSMKITPASSTFLMDKSKAISNMLYFGVLISSLLSLIIYFYLRAKTESALVLKVNEDLKIINKKLDKARSKAEKASKAKTEFLSNMSHEIRTPLNAILGFIEVLKHSKNKDADKTFLDLMDKSSQTLMGLVDDVLEIDKIEAGDIKIKKVPFSPSQELAEIIKDFSFEFEEKDIVLDLDFVSNSGTTVLGDKERYSQILIHLLKNALKFTSTGGAYVSYQESFTSERLIVSISIKDTGIGIPKHRLTKIFKRFTQADYGLKKKHEGSGLGLTICDKLAKLMGGKISVKSEVNKGSVFTIEIPFQVLDDNKSKKLDLAPVIKESLNVLIVDDNKVNILVLAKILEQLGIKTEQAENGIVALDKIKQKEFQVVIMDIYMPLMNGFETTKAIRSTDKDILIFGLSANITQQAKDESLLVGMNDFLCKPLSKEKLQSTLSKYFSLQ</sequence>
<keyword evidence="7" id="KW-0472">Membrane</keyword>
<comment type="caution">
    <text evidence="11">The sequence shown here is derived from an EMBL/GenBank/DDBJ whole genome shotgun (WGS) entry which is preliminary data.</text>
</comment>
<dbReference type="SMART" id="SM00448">
    <property type="entry name" value="REC"/>
    <property type="match status" value="1"/>
</dbReference>
<keyword evidence="7" id="KW-0812">Transmembrane</keyword>
<protein>
    <recommendedName>
        <fullName evidence="2">histidine kinase</fullName>
        <ecNumber evidence="2">2.7.13.3</ecNumber>
    </recommendedName>
</protein>
<evidence type="ECO:0000313" key="11">
    <source>
        <dbReference type="EMBL" id="PYE83182.1"/>
    </source>
</evidence>
<dbReference type="AlphaFoldDB" id="A0A2V4WZV2"/>
<dbReference type="CDD" id="cd00082">
    <property type="entry name" value="HisKA"/>
    <property type="match status" value="1"/>
</dbReference>
<dbReference type="SMART" id="SM01079">
    <property type="entry name" value="CHASE"/>
    <property type="match status" value="1"/>
</dbReference>
<dbReference type="InterPro" id="IPR005467">
    <property type="entry name" value="His_kinase_dom"/>
</dbReference>
<keyword evidence="3 5" id="KW-0597">Phosphoprotein</keyword>
<dbReference type="InterPro" id="IPR003661">
    <property type="entry name" value="HisK_dim/P_dom"/>
</dbReference>
<dbReference type="InterPro" id="IPR003594">
    <property type="entry name" value="HATPase_dom"/>
</dbReference>
<feature type="domain" description="CHASE" evidence="10">
    <location>
        <begin position="104"/>
        <end position="181"/>
    </location>
</feature>
<comment type="catalytic activity">
    <reaction evidence="1">
        <text>ATP + protein L-histidine = ADP + protein N-phospho-L-histidine.</text>
        <dbReference type="EC" id="2.7.13.3"/>
    </reaction>
</comment>
<keyword evidence="6" id="KW-0175">Coiled coil</keyword>
<keyword evidence="12" id="KW-1185">Reference proteome</keyword>
<feature type="transmembrane region" description="Helical" evidence="7">
    <location>
        <begin position="12"/>
        <end position="28"/>
    </location>
</feature>
<proteinExistence type="predicted"/>
<feature type="domain" description="Histidine kinase" evidence="8">
    <location>
        <begin position="321"/>
        <end position="541"/>
    </location>
</feature>
<dbReference type="InterPro" id="IPR006189">
    <property type="entry name" value="CHASE_dom"/>
</dbReference>
<evidence type="ECO:0000313" key="12">
    <source>
        <dbReference type="Proteomes" id="UP000248054"/>
    </source>
</evidence>
<evidence type="ECO:0000256" key="1">
    <source>
        <dbReference type="ARBA" id="ARBA00000085"/>
    </source>
</evidence>
<dbReference type="OrthoDB" id="9811889at2"/>
<feature type="modified residue" description="4-aspartylphosphate" evidence="5">
    <location>
        <position position="610"/>
    </location>
</feature>
<dbReference type="SUPFAM" id="SSF47384">
    <property type="entry name" value="Homodimeric domain of signal transducing histidine kinase"/>
    <property type="match status" value="1"/>
</dbReference>
<dbReference type="SUPFAM" id="SSF55874">
    <property type="entry name" value="ATPase domain of HSP90 chaperone/DNA topoisomerase II/histidine kinase"/>
    <property type="match status" value="1"/>
</dbReference>
<dbReference type="Pfam" id="PF02518">
    <property type="entry name" value="HATPase_c"/>
    <property type="match status" value="1"/>
</dbReference>
<evidence type="ECO:0000256" key="2">
    <source>
        <dbReference type="ARBA" id="ARBA00012438"/>
    </source>
</evidence>
<dbReference type="InterPro" id="IPR004358">
    <property type="entry name" value="Sig_transdc_His_kin-like_C"/>
</dbReference>